<evidence type="ECO:0000313" key="2">
    <source>
        <dbReference type="Proteomes" id="UP000299102"/>
    </source>
</evidence>
<dbReference type="EMBL" id="BGZK01006777">
    <property type="protein sequence ID" value="GBP00605.1"/>
    <property type="molecule type" value="Genomic_DNA"/>
</dbReference>
<comment type="caution">
    <text evidence="1">The sequence shown here is derived from an EMBL/GenBank/DDBJ whole genome shotgun (WGS) entry which is preliminary data.</text>
</comment>
<dbReference type="AlphaFoldDB" id="A0A4C1SEU3"/>
<proteinExistence type="predicted"/>
<reference evidence="1 2" key="1">
    <citation type="journal article" date="2019" name="Commun. Biol.">
        <title>The bagworm genome reveals a unique fibroin gene that provides high tensile strength.</title>
        <authorList>
            <person name="Kono N."/>
            <person name="Nakamura H."/>
            <person name="Ohtoshi R."/>
            <person name="Tomita M."/>
            <person name="Numata K."/>
            <person name="Arakawa K."/>
        </authorList>
    </citation>
    <scope>NUCLEOTIDE SEQUENCE [LARGE SCALE GENOMIC DNA]</scope>
</reference>
<gene>
    <name evidence="1" type="ORF">EVAR_71912_1</name>
</gene>
<protein>
    <recommendedName>
        <fullName evidence="3">RNase H type-1 domain-containing protein</fullName>
    </recommendedName>
</protein>
<sequence>MDSSRRLLRVGVRHRRIQNKMTSTGAMSTILSVESIEIRVRYEAVLTAKRLKVMGEWIDKGHETQYQGVFTVRGEPLPENVASYRMAETRLGANCKALITDIHSCSADSQNHIPCDFTVTRMDQGREGKRDWVFILKTPLNCFSVCRAITECITVLNVMERTGLVKIFTDSQMAIRAVLAERTTSWTAGARARGNNWE</sequence>
<organism evidence="1 2">
    <name type="scientific">Eumeta variegata</name>
    <name type="common">Bagworm moth</name>
    <name type="synonym">Eumeta japonica</name>
    <dbReference type="NCBI Taxonomy" id="151549"/>
    <lineage>
        <taxon>Eukaryota</taxon>
        <taxon>Metazoa</taxon>
        <taxon>Ecdysozoa</taxon>
        <taxon>Arthropoda</taxon>
        <taxon>Hexapoda</taxon>
        <taxon>Insecta</taxon>
        <taxon>Pterygota</taxon>
        <taxon>Neoptera</taxon>
        <taxon>Endopterygota</taxon>
        <taxon>Lepidoptera</taxon>
        <taxon>Glossata</taxon>
        <taxon>Ditrysia</taxon>
        <taxon>Tineoidea</taxon>
        <taxon>Psychidae</taxon>
        <taxon>Oiketicinae</taxon>
        <taxon>Eumeta</taxon>
    </lineage>
</organism>
<dbReference type="Proteomes" id="UP000299102">
    <property type="component" value="Unassembled WGS sequence"/>
</dbReference>
<evidence type="ECO:0000313" key="1">
    <source>
        <dbReference type="EMBL" id="GBP00605.1"/>
    </source>
</evidence>
<dbReference type="OrthoDB" id="8059781at2759"/>
<evidence type="ECO:0008006" key="3">
    <source>
        <dbReference type="Google" id="ProtNLM"/>
    </source>
</evidence>
<name>A0A4C1SEU3_EUMVA</name>
<keyword evidence="2" id="KW-1185">Reference proteome</keyword>
<accession>A0A4C1SEU3</accession>